<reference evidence="3 4" key="1">
    <citation type="journal article" date="2019" name="PLoS Biol.">
        <title>Sex chromosomes control vertical transmission of feminizing Wolbachia symbionts in an isopod.</title>
        <authorList>
            <person name="Becking T."/>
            <person name="Chebbi M.A."/>
            <person name="Giraud I."/>
            <person name="Moumen B."/>
            <person name="Laverre T."/>
            <person name="Caubet Y."/>
            <person name="Peccoud J."/>
            <person name="Gilbert C."/>
            <person name="Cordaux R."/>
        </authorList>
    </citation>
    <scope>NUCLEOTIDE SEQUENCE [LARGE SCALE GENOMIC DNA]</scope>
    <source>
        <strain evidence="3">ANa2</strain>
        <tissue evidence="3">Whole body excluding digestive tract and cuticle</tissue>
    </source>
</reference>
<evidence type="ECO:0000256" key="1">
    <source>
        <dbReference type="ARBA" id="ARBA00005578"/>
    </source>
</evidence>
<comment type="similarity">
    <text evidence="1 2">Belongs to the BolA/IbaG family.</text>
</comment>
<dbReference type="GO" id="GO:0005759">
    <property type="term" value="C:mitochondrial matrix"/>
    <property type="evidence" value="ECO:0007669"/>
    <property type="project" value="TreeGrafter"/>
</dbReference>
<evidence type="ECO:0000256" key="2">
    <source>
        <dbReference type="RuleBase" id="RU003860"/>
    </source>
</evidence>
<name>A0A5N5T863_9CRUS</name>
<gene>
    <name evidence="3" type="primary">BOLA3</name>
    <name evidence="3" type="ORF">Anas_05994</name>
</gene>
<dbReference type="AlphaFoldDB" id="A0A5N5T863"/>
<dbReference type="Pfam" id="PF01722">
    <property type="entry name" value="BolA"/>
    <property type="match status" value="1"/>
</dbReference>
<dbReference type="InterPro" id="IPR002634">
    <property type="entry name" value="BolA"/>
</dbReference>
<evidence type="ECO:0000313" key="3">
    <source>
        <dbReference type="EMBL" id="KAB7502786.1"/>
    </source>
</evidence>
<dbReference type="Gene3D" id="3.30.300.90">
    <property type="entry name" value="BolA-like"/>
    <property type="match status" value="1"/>
</dbReference>
<dbReference type="Proteomes" id="UP000326759">
    <property type="component" value="Unassembled WGS sequence"/>
</dbReference>
<dbReference type="PANTHER" id="PTHR46188:SF1">
    <property type="entry name" value="BOLA-LIKE PROTEIN 3"/>
    <property type="match status" value="1"/>
</dbReference>
<evidence type="ECO:0000313" key="4">
    <source>
        <dbReference type="Proteomes" id="UP000326759"/>
    </source>
</evidence>
<dbReference type="OrthoDB" id="203381at2759"/>
<organism evidence="3 4">
    <name type="scientific">Armadillidium nasatum</name>
    <dbReference type="NCBI Taxonomy" id="96803"/>
    <lineage>
        <taxon>Eukaryota</taxon>
        <taxon>Metazoa</taxon>
        <taxon>Ecdysozoa</taxon>
        <taxon>Arthropoda</taxon>
        <taxon>Crustacea</taxon>
        <taxon>Multicrustacea</taxon>
        <taxon>Malacostraca</taxon>
        <taxon>Eumalacostraca</taxon>
        <taxon>Peracarida</taxon>
        <taxon>Isopoda</taxon>
        <taxon>Oniscidea</taxon>
        <taxon>Crinocheta</taxon>
        <taxon>Armadillidiidae</taxon>
        <taxon>Armadillidium</taxon>
    </lineage>
</organism>
<dbReference type="SUPFAM" id="SSF82657">
    <property type="entry name" value="BolA-like"/>
    <property type="match status" value="1"/>
</dbReference>
<accession>A0A5N5T863</accession>
<dbReference type="PANTHER" id="PTHR46188">
    <property type="entry name" value="BOLA-LIKE PROTEIN 3"/>
    <property type="match status" value="1"/>
</dbReference>
<proteinExistence type="inferred from homology"/>
<sequence length="101" mass="11432">MFLFIIKRCYLQAFSVPSKPSERSDEENKLINVLKSKFPQASLIEVQDISGGCGAMYDISVESVEFKDLSRVKQHKLITQALKEEIKDMHGLRISTSVPKS</sequence>
<protein>
    <submittedName>
        <fullName evidence="3">BolA-like protein 3</fullName>
    </submittedName>
</protein>
<dbReference type="InterPro" id="IPR052275">
    <property type="entry name" value="Mt_Fe-S_assembly_factor"/>
</dbReference>
<dbReference type="EMBL" id="SEYY01006750">
    <property type="protein sequence ID" value="KAB7502786.1"/>
    <property type="molecule type" value="Genomic_DNA"/>
</dbReference>
<dbReference type="InterPro" id="IPR036065">
    <property type="entry name" value="BolA-like_sf"/>
</dbReference>
<keyword evidence="4" id="KW-1185">Reference proteome</keyword>
<comment type="caution">
    <text evidence="3">The sequence shown here is derived from an EMBL/GenBank/DDBJ whole genome shotgun (WGS) entry which is preliminary data.</text>
</comment>